<evidence type="ECO:0000313" key="2">
    <source>
        <dbReference type="EMBL" id="CRZ14952.1"/>
    </source>
</evidence>
<dbReference type="RefSeq" id="WP_090512551.1">
    <property type="nucleotide sequence ID" value="NZ_CWKH01000001.1"/>
</dbReference>
<dbReference type="Pfam" id="PF03358">
    <property type="entry name" value="FMN_red"/>
    <property type="match status" value="1"/>
</dbReference>
<dbReference type="Proteomes" id="UP000199147">
    <property type="component" value="Unassembled WGS sequence"/>
</dbReference>
<dbReference type="OrthoDB" id="5736081at2"/>
<accession>A0A0H5RNB3</accession>
<dbReference type="GO" id="GO:0016491">
    <property type="term" value="F:oxidoreductase activity"/>
    <property type="evidence" value="ECO:0007669"/>
    <property type="project" value="InterPro"/>
</dbReference>
<sequence length="151" mass="15662">MTKTLLVVHHTPSPATRELLEAVLAGTHDPDLSGVTVESKPALAATVSDMLSADGYLFGTTANFGYMSGALKHFFDTVYYPSLDHVAGRPYGLWVHGNNDTVGAASAVDKIATGLALVKAAAVLEVTGAVDGGVRERAYELGGTLAATLMD</sequence>
<proteinExistence type="predicted"/>
<keyword evidence="3" id="KW-1185">Reference proteome</keyword>
<reference evidence="3" key="1">
    <citation type="submission" date="2015-07" db="EMBL/GenBank/DDBJ databases">
        <authorList>
            <person name="Urmite Genomes"/>
        </authorList>
    </citation>
    <scope>NUCLEOTIDE SEQUENCE [LARGE SCALE GENOMIC DNA]</scope>
    <source>
        <strain evidence="3">type strain: ATCC 49404</strain>
    </source>
</reference>
<name>A0A0H5RNB3_9MYCO</name>
<dbReference type="AlphaFoldDB" id="A0A0H5RNB3"/>
<dbReference type="InterPro" id="IPR005025">
    <property type="entry name" value="FMN_Rdtase-like_dom"/>
</dbReference>
<evidence type="ECO:0000259" key="1">
    <source>
        <dbReference type="Pfam" id="PF03358"/>
    </source>
</evidence>
<dbReference type="Gene3D" id="3.40.50.360">
    <property type="match status" value="1"/>
</dbReference>
<protein>
    <submittedName>
        <fullName evidence="2">Multimeric flavodoxin WrbA</fullName>
    </submittedName>
</protein>
<dbReference type="STRING" id="146018.BN2156_01809"/>
<organism evidence="2 3">
    <name type="scientific">Mycolicibacterium neworleansense</name>
    <dbReference type="NCBI Taxonomy" id="146018"/>
    <lineage>
        <taxon>Bacteria</taxon>
        <taxon>Bacillati</taxon>
        <taxon>Actinomycetota</taxon>
        <taxon>Actinomycetes</taxon>
        <taxon>Mycobacteriales</taxon>
        <taxon>Mycobacteriaceae</taxon>
        <taxon>Mycolicibacterium</taxon>
    </lineage>
</organism>
<evidence type="ECO:0000313" key="3">
    <source>
        <dbReference type="Proteomes" id="UP000199147"/>
    </source>
</evidence>
<dbReference type="InterPro" id="IPR029039">
    <property type="entry name" value="Flavoprotein-like_sf"/>
</dbReference>
<dbReference type="SUPFAM" id="SSF52218">
    <property type="entry name" value="Flavoproteins"/>
    <property type="match status" value="1"/>
</dbReference>
<gene>
    <name evidence="2" type="ORF">BN2156_01809</name>
</gene>
<dbReference type="EMBL" id="CWKH01000001">
    <property type="protein sequence ID" value="CRZ14952.1"/>
    <property type="molecule type" value="Genomic_DNA"/>
</dbReference>
<feature type="domain" description="NADPH-dependent FMN reductase-like" evidence="1">
    <location>
        <begin position="37"/>
        <end position="123"/>
    </location>
</feature>